<evidence type="ECO:0000259" key="2">
    <source>
        <dbReference type="PROSITE" id="PS50181"/>
    </source>
</evidence>
<dbReference type="EMBL" id="JBEDUW010000005">
    <property type="protein sequence ID" value="KAK9926894.1"/>
    <property type="molecule type" value="Genomic_DNA"/>
</dbReference>
<dbReference type="InterPro" id="IPR036047">
    <property type="entry name" value="F-box-like_dom_sf"/>
</dbReference>
<feature type="region of interest" description="Disordered" evidence="1">
    <location>
        <begin position="1"/>
        <end position="33"/>
    </location>
</feature>
<name>A0AAW1WT91_RUBAR</name>
<accession>A0AAW1WT91</accession>
<comment type="caution">
    <text evidence="3">The sequence shown here is derived from an EMBL/GenBank/DDBJ whole genome shotgun (WGS) entry which is preliminary data.</text>
</comment>
<dbReference type="Pfam" id="PF12937">
    <property type="entry name" value="F-box-like"/>
    <property type="match status" value="1"/>
</dbReference>
<feature type="domain" description="F-box" evidence="2">
    <location>
        <begin position="31"/>
        <end position="81"/>
    </location>
</feature>
<reference evidence="3 4" key="1">
    <citation type="journal article" date="2023" name="G3 (Bethesda)">
        <title>A chromosome-length genome assembly and annotation of blackberry (Rubus argutus, cv. 'Hillquist').</title>
        <authorList>
            <person name="Bruna T."/>
            <person name="Aryal R."/>
            <person name="Dudchenko O."/>
            <person name="Sargent D.J."/>
            <person name="Mead D."/>
            <person name="Buti M."/>
            <person name="Cavallini A."/>
            <person name="Hytonen T."/>
            <person name="Andres J."/>
            <person name="Pham M."/>
            <person name="Weisz D."/>
            <person name="Mascagni F."/>
            <person name="Usai G."/>
            <person name="Natali L."/>
            <person name="Bassil N."/>
            <person name="Fernandez G.E."/>
            <person name="Lomsadze A."/>
            <person name="Armour M."/>
            <person name="Olukolu B."/>
            <person name="Poorten T."/>
            <person name="Britton C."/>
            <person name="Davik J."/>
            <person name="Ashrafi H."/>
            <person name="Aiden E.L."/>
            <person name="Borodovsky M."/>
            <person name="Worthington M."/>
        </authorList>
    </citation>
    <scope>NUCLEOTIDE SEQUENCE [LARGE SCALE GENOMIC DNA]</scope>
    <source>
        <strain evidence="3">PI 553951</strain>
    </source>
</reference>
<dbReference type="SMART" id="SM00256">
    <property type="entry name" value="FBOX"/>
    <property type="match status" value="1"/>
</dbReference>
<dbReference type="Proteomes" id="UP001457282">
    <property type="component" value="Unassembled WGS sequence"/>
</dbReference>
<evidence type="ECO:0000313" key="3">
    <source>
        <dbReference type="EMBL" id="KAK9926894.1"/>
    </source>
</evidence>
<gene>
    <name evidence="3" type="ORF">M0R45_024102</name>
</gene>
<dbReference type="PROSITE" id="PS50181">
    <property type="entry name" value="FBOX"/>
    <property type="match status" value="1"/>
</dbReference>
<dbReference type="InterPro" id="IPR001810">
    <property type="entry name" value="F-box_dom"/>
</dbReference>
<proteinExistence type="predicted"/>
<organism evidence="3 4">
    <name type="scientific">Rubus argutus</name>
    <name type="common">Southern blackberry</name>
    <dbReference type="NCBI Taxonomy" id="59490"/>
    <lineage>
        <taxon>Eukaryota</taxon>
        <taxon>Viridiplantae</taxon>
        <taxon>Streptophyta</taxon>
        <taxon>Embryophyta</taxon>
        <taxon>Tracheophyta</taxon>
        <taxon>Spermatophyta</taxon>
        <taxon>Magnoliopsida</taxon>
        <taxon>eudicotyledons</taxon>
        <taxon>Gunneridae</taxon>
        <taxon>Pentapetalae</taxon>
        <taxon>rosids</taxon>
        <taxon>fabids</taxon>
        <taxon>Rosales</taxon>
        <taxon>Rosaceae</taxon>
        <taxon>Rosoideae</taxon>
        <taxon>Rosoideae incertae sedis</taxon>
        <taxon>Rubus</taxon>
    </lineage>
</organism>
<dbReference type="AlphaFoldDB" id="A0AAW1WT91"/>
<keyword evidence="4" id="KW-1185">Reference proteome</keyword>
<protein>
    <recommendedName>
        <fullName evidence="2">F-box domain-containing protein</fullName>
    </recommendedName>
</protein>
<dbReference type="SUPFAM" id="SSF81383">
    <property type="entry name" value="F-box domain"/>
    <property type="match status" value="1"/>
</dbReference>
<evidence type="ECO:0000256" key="1">
    <source>
        <dbReference type="SAM" id="MobiDB-lite"/>
    </source>
</evidence>
<feature type="compositionally biased region" description="Polar residues" evidence="1">
    <location>
        <begin position="17"/>
        <end position="33"/>
    </location>
</feature>
<evidence type="ECO:0000313" key="4">
    <source>
        <dbReference type="Proteomes" id="UP001457282"/>
    </source>
</evidence>
<sequence length="112" mass="12492">MKPPKVCRHLPPPPPNSDNQAGNDDNNRPSSNNILKLPMEITAEIFHRLPGKTLVQCKHVCSSWRCCLSNPQFTKPLFRRTRGCLLVRGFTDLAKPSGTVLIDLDHSSPNHA</sequence>
<dbReference type="Gene3D" id="1.20.1280.50">
    <property type="match status" value="1"/>
</dbReference>